<keyword evidence="2" id="KW-1185">Reference proteome</keyword>
<organism evidence="1 2">
    <name type="scientific">Heterodera trifolii</name>
    <dbReference type="NCBI Taxonomy" id="157864"/>
    <lineage>
        <taxon>Eukaryota</taxon>
        <taxon>Metazoa</taxon>
        <taxon>Ecdysozoa</taxon>
        <taxon>Nematoda</taxon>
        <taxon>Chromadorea</taxon>
        <taxon>Rhabditida</taxon>
        <taxon>Tylenchina</taxon>
        <taxon>Tylenchomorpha</taxon>
        <taxon>Tylenchoidea</taxon>
        <taxon>Heteroderidae</taxon>
        <taxon>Heteroderinae</taxon>
        <taxon>Heterodera</taxon>
    </lineage>
</organism>
<reference evidence="1 2" key="1">
    <citation type="submission" date="2024-10" db="EMBL/GenBank/DDBJ databases">
        <authorList>
            <person name="Kim D."/>
        </authorList>
    </citation>
    <scope>NUCLEOTIDE SEQUENCE [LARGE SCALE GENOMIC DNA]</scope>
    <source>
        <strain evidence="1">BH-2024</strain>
    </source>
</reference>
<name>A0ABD2KNR4_9BILA</name>
<dbReference type="EMBL" id="JBICBT010000704">
    <property type="protein sequence ID" value="KAL3104595.1"/>
    <property type="molecule type" value="Genomic_DNA"/>
</dbReference>
<gene>
    <name evidence="1" type="ORF">niasHT_022306</name>
</gene>
<dbReference type="Proteomes" id="UP001620626">
    <property type="component" value="Unassembled WGS sequence"/>
</dbReference>
<comment type="caution">
    <text evidence="1">The sequence shown here is derived from an EMBL/GenBank/DDBJ whole genome shotgun (WGS) entry which is preliminary data.</text>
</comment>
<sequence length="136" mass="15513">MFSSAAIPSHPANEHLLLLRNWKRCNFGREQNNHFAKKKSQSAIVSPTIGTHKPNIQIEINKIALFGVPPFQIDGRFIPYQTKVNTLTTRNNLLCFSGRTIRGRFFFHFALLLPSDALDNIKLKRGISRHLTTDTQ</sequence>
<accession>A0ABD2KNR4</accession>
<dbReference type="AlphaFoldDB" id="A0ABD2KNR4"/>
<proteinExistence type="predicted"/>
<protein>
    <submittedName>
        <fullName evidence="1">Uncharacterized protein</fullName>
    </submittedName>
</protein>
<evidence type="ECO:0000313" key="2">
    <source>
        <dbReference type="Proteomes" id="UP001620626"/>
    </source>
</evidence>
<evidence type="ECO:0000313" key="1">
    <source>
        <dbReference type="EMBL" id="KAL3104595.1"/>
    </source>
</evidence>